<feature type="domain" description="NADH:ubiquinone oxidoreductase 30kDa subunit" evidence="2">
    <location>
        <begin position="44"/>
        <end position="163"/>
    </location>
</feature>
<dbReference type="SUPFAM" id="SSF143243">
    <property type="entry name" value="Nqo5-like"/>
    <property type="match status" value="1"/>
</dbReference>
<proteinExistence type="inferred from homology"/>
<evidence type="ECO:0000259" key="2">
    <source>
        <dbReference type="Pfam" id="PF00329"/>
    </source>
</evidence>
<dbReference type="AlphaFoldDB" id="A0A385GPD5"/>
<dbReference type="NCBIfam" id="NF009141">
    <property type="entry name" value="PRK12494.1"/>
    <property type="match status" value="1"/>
</dbReference>
<evidence type="ECO:0000313" key="3">
    <source>
        <dbReference type="EMBL" id="AXX76482.1"/>
    </source>
</evidence>
<sequence>MSIINNNGDSNIEMRGRLPAWSTRHSLAHRPLGSDYRGVEIPQVKAGDWPSIAVASYACGFNYPRSQCAYDAAPGGSLASVYHLTEVRDDADQPEEVCTKVFVPRKDPRIPSVCWVWKSSNFQERESYDMLGITYESHPHLQRILMPGSRLGWPLRKDYVVPDFYELQDAYRIGTEAKLKAILPLANSVSFYLILCGR</sequence>
<geneLocation type="chloroplast" evidence="3"/>
<reference evidence="3" key="1">
    <citation type="journal article" date="2018" name="Am. J. Bot.">
        <title>Order-level fern plastome phylogenomics: new insights from Hymenophyllales.</title>
        <authorList>
            <person name="Kuo L.Y."/>
            <person name="Qi X."/>
            <person name="Ma H."/>
            <person name="Li F.W."/>
        </authorList>
    </citation>
    <scope>NUCLEOTIDE SEQUENCE</scope>
</reference>
<comment type="similarity">
    <text evidence="1">Belongs to the complex I 30 kDa subunit family.</text>
</comment>
<accession>A0A385GPD5</accession>
<dbReference type="Gene3D" id="3.30.460.80">
    <property type="entry name" value="NADH:ubiquinone oxidoreductase, 30kDa subunit"/>
    <property type="match status" value="1"/>
</dbReference>
<dbReference type="GO" id="GO:0008137">
    <property type="term" value="F:NADH dehydrogenase (ubiquinone) activity"/>
    <property type="evidence" value="ECO:0007669"/>
    <property type="project" value="InterPro"/>
</dbReference>
<name>A0A385GPD5_9MONI</name>
<keyword evidence="3" id="KW-0150">Chloroplast</keyword>
<dbReference type="EMBL" id="MH269300">
    <property type="protein sequence ID" value="AXX76482.1"/>
    <property type="molecule type" value="Genomic_DNA"/>
</dbReference>
<dbReference type="Pfam" id="PF00329">
    <property type="entry name" value="Complex1_30kDa"/>
    <property type="match status" value="1"/>
</dbReference>
<dbReference type="PANTHER" id="PTHR10884:SF14">
    <property type="entry name" value="NADH DEHYDROGENASE [UBIQUINONE] IRON-SULFUR PROTEIN 3, MITOCHONDRIAL"/>
    <property type="match status" value="1"/>
</dbReference>
<gene>
    <name evidence="3" type="primary">ndhJ</name>
</gene>
<keyword evidence="3" id="KW-0934">Plastid</keyword>
<dbReference type="InterPro" id="IPR001268">
    <property type="entry name" value="NADH_UbQ_OxRdtase_30kDa_su"/>
</dbReference>
<dbReference type="InterPro" id="IPR037232">
    <property type="entry name" value="NADH_quin_OxRdtase_su_C/D-like"/>
</dbReference>
<organism evidence="3">
    <name type="scientific">Dipteris conjugata</name>
    <dbReference type="NCBI Taxonomy" id="32108"/>
    <lineage>
        <taxon>Eukaryota</taxon>
        <taxon>Viridiplantae</taxon>
        <taxon>Streptophyta</taxon>
        <taxon>Embryophyta</taxon>
        <taxon>Tracheophyta</taxon>
        <taxon>Polypodiopsida</taxon>
        <taxon>Polypodiidae</taxon>
        <taxon>Gleicheniales</taxon>
        <taxon>Dipteridaceae</taxon>
        <taxon>Dipteris</taxon>
    </lineage>
</organism>
<evidence type="ECO:0000256" key="1">
    <source>
        <dbReference type="ARBA" id="ARBA00007569"/>
    </source>
</evidence>
<protein>
    <submittedName>
        <fullName evidence="3">NADH-plastoquinone oxidoreductase subunit J</fullName>
    </submittedName>
</protein>
<dbReference type="PANTHER" id="PTHR10884">
    <property type="entry name" value="NADH DEHYDROGENASE UBIQUINONE IRON-SULFUR PROTEIN 3"/>
    <property type="match status" value="1"/>
</dbReference>